<keyword evidence="4" id="KW-0904">Protein phosphatase</keyword>
<evidence type="ECO:0000259" key="10">
    <source>
        <dbReference type="PROSITE" id="PS00125"/>
    </source>
</evidence>
<evidence type="ECO:0000256" key="2">
    <source>
        <dbReference type="ARBA" id="ARBA00022723"/>
    </source>
</evidence>
<comment type="similarity">
    <text evidence="8">Belongs to the PPP phosphatase family.</text>
</comment>
<evidence type="ECO:0000256" key="1">
    <source>
        <dbReference type="ARBA" id="ARBA00001936"/>
    </source>
</evidence>
<dbReference type="SMART" id="SM00156">
    <property type="entry name" value="PP2Ac"/>
    <property type="match status" value="1"/>
</dbReference>
<dbReference type="EC" id="3.1.3.16" evidence="8"/>
<dbReference type="SUPFAM" id="SSF56300">
    <property type="entry name" value="Metallo-dependent phosphatases"/>
    <property type="match status" value="1"/>
</dbReference>
<name>A0ABM5H0S1_DRORH</name>
<evidence type="ECO:0000313" key="11">
    <source>
        <dbReference type="EnsemblMetazoa" id="XP_016972741.2"/>
    </source>
</evidence>
<feature type="compositionally biased region" description="Basic residues" evidence="9">
    <location>
        <begin position="21"/>
        <end position="34"/>
    </location>
</feature>
<keyword evidence="2" id="KW-0479">Metal-binding</keyword>
<accession>A0ABM5H0S1</accession>
<evidence type="ECO:0000256" key="7">
    <source>
        <dbReference type="ARBA" id="ARBA00048336"/>
    </source>
</evidence>
<keyword evidence="3 8" id="KW-0378">Hydrolase</keyword>
<dbReference type="EnsemblMetazoa" id="XM_017117252.2">
    <property type="protein sequence ID" value="XP_016972741.2"/>
    <property type="gene ID" value="LOC108040024"/>
</dbReference>
<dbReference type="InterPro" id="IPR029052">
    <property type="entry name" value="Metallo-depent_PP-like"/>
</dbReference>
<dbReference type="Pfam" id="PF00149">
    <property type="entry name" value="Metallophos"/>
    <property type="match status" value="1"/>
</dbReference>
<sequence>MYIVHTYVCLTTQKYITPHSKKKKKKISLHKKRNLPVPPIQPHRNSKLPDEPRQMIIMKKITSKGGVQKSRNLKFDDGMNLDQIIAKLKLVGDLGSVIQVSARDIETVCISAREVLLSQPSLLELRAPINLLGDIHGQYHNLLRYFEANGYPPDSEYLLLGDYVDRGKQSIETLTLLLALKARYPSKFFLLRGNHECSSLNHFYGFYDECKRRYTVKLWRTFVDCYNCMPLAAIIEDNIFCCHGGLSPHLFSMQQIRKIQRPIEIPEAGLVCDILWSDPDLRIMGWGPNERGVSHTFGSDVVSAFLHRFGFNLICRGHQVVEDGYEFFAKRQLVTIFSAPNYCGEFDNAGAMLCIDENLLCTFRVQRPRVTVFSK</sequence>
<keyword evidence="5" id="KW-0464">Manganese</keyword>
<dbReference type="Pfam" id="PF16891">
    <property type="entry name" value="STPPase_N"/>
    <property type="match status" value="1"/>
</dbReference>
<dbReference type="InterPro" id="IPR004843">
    <property type="entry name" value="Calcineurin-like_PHP"/>
</dbReference>
<reference evidence="12" key="1">
    <citation type="journal article" date="2021" name="Elife">
        <title>Highly contiguous assemblies of 101 drosophilid genomes.</title>
        <authorList>
            <person name="Kim B.Y."/>
            <person name="Wang J.R."/>
            <person name="Miller D.E."/>
            <person name="Barmina O."/>
            <person name="Delaney E."/>
            <person name="Thompson A."/>
            <person name="Comeault A.A."/>
            <person name="Peede D."/>
            <person name="D'Agostino E.R."/>
            <person name="Pelaez J."/>
            <person name="Aguilar J.M."/>
            <person name="Haji D."/>
            <person name="Matsunaga T."/>
            <person name="Armstrong E.E."/>
            <person name="Zych M."/>
            <person name="Ogawa Y."/>
            <person name="Stamenkovic-Radak M."/>
            <person name="Jelic M."/>
            <person name="Veselinovic M.S."/>
            <person name="Tanaskovic M."/>
            <person name="Eric P."/>
            <person name="Gao J.J."/>
            <person name="Katoh T.K."/>
            <person name="Toda M.J."/>
            <person name="Watabe H."/>
            <person name="Watada M."/>
            <person name="Davis J.S."/>
            <person name="Moyle L.C."/>
            <person name="Manoli G."/>
            <person name="Bertolini E."/>
            <person name="Kostal V."/>
            <person name="Hawley R.S."/>
            <person name="Takahashi A."/>
            <person name="Jones C.D."/>
            <person name="Price D.K."/>
            <person name="Whiteman N."/>
            <person name="Kopp A."/>
            <person name="Matute D.R."/>
            <person name="Petrov D.A."/>
        </authorList>
    </citation>
    <scope>NUCLEOTIDE SEQUENCE [LARGE SCALE GENOMIC DNA]</scope>
</reference>
<dbReference type="InterPro" id="IPR006186">
    <property type="entry name" value="Ser/Thr-sp_prot-phosphatase"/>
</dbReference>
<dbReference type="InterPro" id="IPR050341">
    <property type="entry name" value="PP1_catalytic_subunit"/>
</dbReference>
<evidence type="ECO:0000313" key="12">
    <source>
        <dbReference type="Proteomes" id="UP001652680"/>
    </source>
</evidence>
<comment type="catalytic activity">
    <reaction evidence="6">
        <text>O-phospho-L-seryl-[protein] + H2O = L-seryl-[protein] + phosphate</text>
        <dbReference type="Rhea" id="RHEA:20629"/>
        <dbReference type="Rhea" id="RHEA-COMP:9863"/>
        <dbReference type="Rhea" id="RHEA-COMP:11604"/>
        <dbReference type="ChEBI" id="CHEBI:15377"/>
        <dbReference type="ChEBI" id="CHEBI:29999"/>
        <dbReference type="ChEBI" id="CHEBI:43474"/>
        <dbReference type="ChEBI" id="CHEBI:83421"/>
        <dbReference type="EC" id="3.1.3.16"/>
    </reaction>
</comment>
<dbReference type="RefSeq" id="XP_016972741.2">
    <property type="nucleotide sequence ID" value="XM_017117252.2"/>
</dbReference>
<keyword evidence="12" id="KW-1185">Reference proteome</keyword>
<organism evidence="11 12">
    <name type="scientific">Drosophila rhopaloa</name>
    <name type="common">Fruit fly</name>
    <dbReference type="NCBI Taxonomy" id="1041015"/>
    <lineage>
        <taxon>Eukaryota</taxon>
        <taxon>Metazoa</taxon>
        <taxon>Ecdysozoa</taxon>
        <taxon>Arthropoda</taxon>
        <taxon>Hexapoda</taxon>
        <taxon>Insecta</taxon>
        <taxon>Pterygota</taxon>
        <taxon>Neoptera</taxon>
        <taxon>Endopterygota</taxon>
        <taxon>Diptera</taxon>
        <taxon>Brachycera</taxon>
        <taxon>Muscomorpha</taxon>
        <taxon>Ephydroidea</taxon>
        <taxon>Drosophilidae</taxon>
        <taxon>Drosophila</taxon>
        <taxon>Sophophora</taxon>
    </lineage>
</organism>
<evidence type="ECO:0000256" key="6">
    <source>
        <dbReference type="ARBA" id="ARBA00047761"/>
    </source>
</evidence>
<dbReference type="PANTHER" id="PTHR11668">
    <property type="entry name" value="SERINE/THREONINE PROTEIN PHOSPHATASE"/>
    <property type="match status" value="1"/>
</dbReference>
<evidence type="ECO:0000256" key="9">
    <source>
        <dbReference type="SAM" id="MobiDB-lite"/>
    </source>
</evidence>
<evidence type="ECO:0000256" key="4">
    <source>
        <dbReference type="ARBA" id="ARBA00022912"/>
    </source>
</evidence>
<feature type="region of interest" description="Disordered" evidence="9">
    <location>
        <begin position="21"/>
        <end position="49"/>
    </location>
</feature>
<proteinExistence type="inferred from homology"/>
<dbReference type="GeneID" id="108040024"/>
<dbReference type="Gene3D" id="3.60.21.10">
    <property type="match status" value="1"/>
</dbReference>
<dbReference type="PRINTS" id="PR00114">
    <property type="entry name" value="STPHPHTASE"/>
</dbReference>
<dbReference type="PROSITE" id="PS00125">
    <property type="entry name" value="SER_THR_PHOSPHATASE"/>
    <property type="match status" value="1"/>
</dbReference>
<reference evidence="11" key="2">
    <citation type="submission" date="2025-05" db="UniProtKB">
        <authorList>
            <consortium name="EnsemblMetazoa"/>
        </authorList>
    </citation>
    <scope>IDENTIFICATION</scope>
</reference>
<evidence type="ECO:0000256" key="8">
    <source>
        <dbReference type="RuleBase" id="RU004273"/>
    </source>
</evidence>
<comment type="catalytic activity">
    <reaction evidence="7 8">
        <text>O-phospho-L-threonyl-[protein] + H2O = L-threonyl-[protein] + phosphate</text>
        <dbReference type="Rhea" id="RHEA:47004"/>
        <dbReference type="Rhea" id="RHEA-COMP:11060"/>
        <dbReference type="Rhea" id="RHEA-COMP:11605"/>
        <dbReference type="ChEBI" id="CHEBI:15377"/>
        <dbReference type="ChEBI" id="CHEBI:30013"/>
        <dbReference type="ChEBI" id="CHEBI:43474"/>
        <dbReference type="ChEBI" id="CHEBI:61977"/>
        <dbReference type="EC" id="3.1.3.16"/>
    </reaction>
</comment>
<protein>
    <recommendedName>
        <fullName evidence="8">Serine/threonine-protein phosphatase</fullName>
        <ecNumber evidence="8">3.1.3.16</ecNumber>
    </recommendedName>
</protein>
<evidence type="ECO:0000256" key="5">
    <source>
        <dbReference type="ARBA" id="ARBA00023211"/>
    </source>
</evidence>
<dbReference type="PANTHER" id="PTHR11668:SF300">
    <property type="entry name" value="SERINE_THREONINE-PROTEIN PHOSPHATASE"/>
    <property type="match status" value="1"/>
</dbReference>
<dbReference type="InterPro" id="IPR031675">
    <property type="entry name" value="STPPase_N"/>
</dbReference>
<feature type="domain" description="Serine/threonine specific protein phosphatases" evidence="10">
    <location>
        <begin position="191"/>
        <end position="196"/>
    </location>
</feature>
<dbReference type="Proteomes" id="UP001652680">
    <property type="component" value="Unassembled WGS sequence"/>
</dbReference>
<comment type="cofactor">
    <cofactor evidence="1">
        <name>Mn(2+)</name>
        <dbReference type="ChEBI" id="CHEBI:29035"/>
    </cofactor>
</comment>
<evidence type="ECO:0000256" key="3">
    <source>
        <dbReference type="ARBA" id="ARBA00022801"/>
    </source>
</evidence>